<protein>
    <submittedName>
        <fullName evidence="2">Pre-mRNA cleavage and polyadenylation factor (CPF) complex subunit</fullName>
    </submittedName>
</protein>
<organism evidence="2 3">
    <name type="scientific">Puccinia graminis f. sp. tritici</name>
    <dbReference type="NCBI Taxonomy" id="56615"/>
    <lineage>
        <taxon>Eukaryota</taxon>
        <taxon>Fungi</taxon>
        <taxon>Dikarya</taxon>
        <taxon>Basidiomycota</taxon>
        <taxon>Pucciniomycotina</taxon>
        <taxon>Pucciniomycetes</taxon>
        <taxon>Pucciniales</taxon>
        <taxon>Pucciniaceae</taxon>
        <taxon>Puccinia</taxon>
    </lineage>
</organism>
<evidence type="ECO:0000313" key="2">
    <source>
        <dbReference type="EMBL" id="KAA1102803.1"/>
    </source>
</evidence>
<evidence type="ECO:0000256" key="1">
    <source>
        <dbReference type="SAM" id="MobiDB-lite"/>
    </source>
</evidence>
<feature type="compositionally biased region" description="Low complexity" evidence="1">
    <location>
        <begin position="21"/>
        <end position="35"/>
    </location>
</feature>
<name>A0A5B0PQ50_PUCGR</name>
<proteinExistence type="predicted"/>
<dbReference type="EMBL" id="VDEP01000337">
    <property type="protein sequence ID" value="KAA1102803.1"/>
    <property type="molecule type" value="Genomic_DNA"/>
</dbReference>
<dbReference type="Proteomes" id="UP000325313">
    <property type="component" value="Unassembled WGS sequence"/>
</dbReference>
<feature type="region of interest" description="Disordered" evidence="1">
    <location>
        <begin position="1"/>
        <end position="70"/>
    </location>
</feature>
<sequence>MNADTHPRSGDGDAQAEEPTAKPSPSSPIASSSTPNKASPIDLRPRMGRKQGWDAWRPGPYGPPTPPSMEKRLAEESALEMAAMMGHGRQDGRARKIRPRRTVDVGGSMSRWTLVDHIVHISLLRNFKKNMY</sequence>
<comment type="caution">
    <text evidence="2">The sequence shown here is derived from an EMBL/GenBank/DDBJ whole genome shotgun (WGS) entry which is preliminary data.</text>
</comment>
<reference evidence="2 3" key="1">
    <citation type="submission" date="2019-05" db="EMBL/GenBank/DDBJ databases">
        <title>Emergence of the Ug99 lineage of the wheat stem rust pathogen through somatic hybridization.</title>
        <authorList>
            <person name="Li F."/>
            <person name="Upadhyaya N.M."/>
            <person name="Sperschneider J."/>
            <person name="Matny O."/>
            <person name="Nguyen-Phuc H."/>
            <person name="Mago R."/>
            <person name="Raley C."/>
            <person name="Miller M.E."/>
            <person name="Silverstein K.A.T."/>
            <person name="Henningsen E."/>
            <person name="Hirsch C.D."/>
            <person name="Visser B."/>
            <person name="Pretorius Z.A."/>
            <person name="Steffenson B.J."/>
            <person name="Schwessinger B."/>
            <person name="Dodds P.N."/>
            <person name="Figueroa M."/>
        </authorList>
    </citation>
    <scope>NUCLEOTIDE SEQUENCE [LARGE SCALE GENOMIC DNA]</scope>
    <source>
        <strain evidence="2 3">Ug99</strain>
    </source>
</reference>
<feature type="compositionally biased region" description="Basic and acidic residues" evidence="1">
    <location>
        <begin position="1"/>
        <end position="11"/>
    </location>
</feature>
<accession>A0A5B0PQ50</accession>
<dbReference type="AlphaFoldDB" id="A0A5B0PQ50"/>
<gene>
    <name evidence="2" type="primary">PFS2_3</name>
    <name evidence="2" type="ORF">PGTUg99_036164</name>
</gene>
<evidence type="ECO:0000313" key="3">
    <source>
        <dbReference type="Proteomes" id="UP000325313"/>
    </source>
</evidence>